<dbReference type="EMBL" id="CP097511">
    <property type="protein sequence ID" value="URE45383.1"/>
    <property type="molecule type" value="Genomic_DNA"/>
</dbReference>
<accession>A0A9E7L485</accession>
<protein>
    <submittedName>
        <fullName evidence="1">Uncharacterized protein</fullName>
    </submittedName>
</protein>
<keyword evidence="2" id="KW-1185">Reference proteome</keyword>
<evidence type="ECO:0000313" key="2">
    <source>
        <dbReference type="Proteomes" id="UP001055439"/>
    </source>
</evidence>
<name>A0A9E7L485_9LILI</name>
<organism evidence="1 2">
    <name type="scientific">Musa troglodytarum</name>
    <name type="common">fe'i banana</name>
    <dbReference type="NCBI Taxonomy" id="320322"/>
    <lineage>
        <taxon>Eukaryota</taxon>
        <taxon>Viridiplantae</taxon>
        <taxon>Streptophyta</taxon>
        <taxon>Embryophyta</taxon>
        <taxon>Tracheophyta</taxon>
        <taxon>Spermatophyta</taxon>
        <taxon>Magnoliopsida</taxon>
        <taxon>Liliopsida</taxon>
        <taxon>Zingiberales</taxon>
        <taxon>Musaceae</taxon>
        <taxon>Musa</taxon>
    </lineage>
</organism>
<evidence type="ECO:0000313" key="1">
    <source>
        <dbReference type="EMBL" id="URE45383.1"/>
    </source>
</evidence>
<dbReference type="Proteomes" id="UP001055439">
    <property type="component" value="Chromosome 9"/>
</dbReference>
<dbReference type="AlphaFoldDB" id="A0A9E7L485"/>
<sequence>MCTVSSLSGRLQPSLWLVFYAFTLRFEVKIHVAAATGNDPTLIRATTSSSIELLCCLQRAISSSYCALPLAGPKLLGPHKTPVFIYSMQDRPQPCDEALLRICCVVALLGGIHVVGGCMAAGLPPWCVRSHWEPFGCQKNNDDGEPSLPGGLRTSDGNQRFLKSSRLVRVKLDADCSTDLSMGARSPSPVKLDAMCCKAECETRDVCGGERTTRSQLLQASVGRLSGVAARPTTATFVRHVKDRDGGTLLPHAAHPAHKCTIWRELTLPMRSNNEARTVGREESAKASRLCALPTVPAVTLSARHDTLFFADAHSVLTSSSRLSRGLCG</sequence>
<gene>
    <name evidence="1" type="ORF">MUK42_23238</name>
</gene>
<reference evidence="1" key="1">
    <citation type="submission" date="2022-05" db="EMBL/GenBank/DDBJ databases">
        <title>The Musa troglodytarum L. genome provides insights into the mechanism of non-climacteric behaviour and enrichment of carotenoids.</title>
        <authorList>
            <person name="Wang J."/>
        </authorList>
    </citation>
    <scope>NUCLEOTIDE SEQUENCE</scope>
    <source>
        <tissue evidence="1">Leaf</tissue>
    </source>
</reference>
<proteinExistence type="predicted"/>